<protein>
    <submittedName>
        <fullName evidence="1">Uncharacterized protein</fullName>
    </submittedName>
</protein>
<evidence type="ECO:0000313" key="1">
    <source>
        <dbReference type="EMBL" id="ESO95123.1"/>
    </source>
</evidence>
<keyword evidence="2" id="KW-1185">Reference proteome</keyword>
<dbReference type="OMA" id="HYWYNIR"/>
<dbReference type="EMBL" id="KB201701">
    <property type="protein sequence ID" value="ESO95123.1"/>
    <property type="molecule type" value="Genomic_DNA"/>
</dbReference>
<dbReference type="GeneID" id="20238521"/>
<dbReference type="STRING" id="225164.V3ZUF9"/>
<gene>
    <name evidence="1" type="ORF">LOTGIDRAFT_160886</name>
</gene>
<sequence length="207" mass="23462">MTDNFYNLFNQKDMTAKWDGLKVTFGAPFSGNSFSSLPRSVHDAHKDGFKKISGCDNSSPFRGERYVKDGDYAVVLLFDKNGYIAGIQAGVKVNGYPFKEITPPFTKDGDRYFMTAYFTNPCMHYWYDLHTDSDCHKMFPVFLLYNGGKLNAFGWAMIADLKSPRYEHPGQSTFTAFMNEVPTCLRSAPKLSTMHIYLTNNPALDLC</sequence>
<dbReference type="RefSeq" id="XP_009054312.1">
    <property type="nucleotide sequence ID" value="XM_009056064.1"/>
</dbReference>
<organism evidence="1 2">
    <name type="scientific">Lottia gigantea</name>
    <name type="common">Giant owl limpet</name>
    <dbReference type="NCBI Taxonomy" id="225164"/>
    <lineage>
        <taxon>Eukaryota</taxon>
        <taxon>Metazoa</taxon>
        <taxon>Spiralia</taxon>
        <taxon>Lophotrochozoa</taxon>
        <taxon>Mollusca</taxon>
        <taxon>Gastropoda</taxon>
        <taxon>Patellogastropoda</taxon>
        <taxon>Lottioidea</taxon>
        <taxon>Lottiidae</taxon>
        <taxon>Lottia</taxon>
    </lineage>
</organism>
<accession>V3ZUF9</accession>
<proteinExistence type="predicted"/>
<dbReference type="CTD" id="20238521"/>
<evidence type="ECO:0000313" key="2">
    <source>
        <dbReference type="Proteomes" id="UP000030746"/>
    </source>
</evidence>
<dbReference type="OrthoDB" id="6042561at2759"/>
<dbReference type="HOGENOM" id="CLU_087728_0_0_1"/>
<name>V3ZUF9_LOTGI</name>
<dbReference type="KEGG" id="lgi:LOTGIDRAFT_160886"/>
<dbReference type="Proteomes" id="UP000030746">
    <property type="component" value="Unassembled WGS sequence"/>
</dbReference>
<reference evidence="1 2" key="1">
    <citation type="journal article" date="2013" name="Nature">
        <title>Insights into bilaterian evolution from three spiralian genomes.</title>
        <authorList>
            <person name="Simakov O."/>
            <person name="Marletaz F."/>
            <person name="Cho S.J."/>
            <person name="Edsinger-Gonzales E."/>
            <person name="Havlak P."/>
            <person name="Hellsten U."/>
            <person name="Kuo D.H."/>
            <person name="Larsson T."/>
            <person name="Lv J."/>
            <person name="Arendt D."/>
            <person name="Savage R."/>
            <person name="Osoegawa K."/>
            <person name="de Jong P."/>
            <person name="Grimwood J."/>
            <person name="Chapman J.A."/>
            <person name="Shapiro H."/>
            <person name="Aerts A."/>
            <person name="Otillar R.P."/>
            <person name="Terry A.Y."/>
            <person name="Boore J.L."/>
            <person name="Grigoriev I.V."/>
            <person name="Lindberg D.R."/>
            <person name="Seaver E.C."/>
            <person name="Weisblat D.A."/>
            <person name="Putnam N.H."/>
            <person name="Rokhsar D.S."/>
        </authorList>
    </citation>
    <scope>NUCLEOTIDE SEQUENCE [LARGE SCALE GENOMIC DNA]</scope>
</reference>
<dbReference type="AlphaFoldDB" id="V3ZUF9"/>